<keyword evidence="8 9" id="KW-0624">Polysaccharide degradation</keyword>
<comment type="similarity">
    <text evidence="2 9">Belongs to the glycosyl hydrolase 10 (cellulase F) family.</text>
</comment>
<proteinExistence type="inferred from homology"/>
<keyword evidence="15" id="KW-1185">Reference proteome</keyword>
<accession>A0A7W6AFL4</accession>
<dbReference type="PRINTS" id="PR00134">
    <property type="entry name" value="GLHYDRLASE10"/>
</dbReference>
<dbReference type="GO" id="GO:0045493">
    <property type="term" value="P:xylan catabolic process"/>
    <property type="evidence" value="ECO:0007669"/>
    <property type="project" value="UniProtKB-KW"/>
</dbReference>
<evidence type="ECO:0000313" key="13">
    <source>
        <dbReference type="EMBL" id="MBB3902410.1"/>
    </source>
</evidence>
<reference evidence="12" key="1">
    <citation type="journal article" date="2014" name="Int. J. Syst. Evol. Microbiol.">
        <title>Complete genome of a new Firmicutes species belonging to the dominant human colonic microbiota ('Ruminococcus bicirculans') reveals two chromosomes and a selective capacity to utilize plant glucans.</title>
        <authorList>
            <consortium name="NISC Comparative Sequencing Program"/>
            <person name="Wegmann U."/>
            <person name="Louis P."/>
            <person name="Goesmann A."/>
            <person name="Henrissat B."/>
            <person name="Duncan S.H."/>
            <person name="Flint H.J."/>
        </authorList>
    </citation>
    <scope>NUCLEOTIDE SEQUENCE</scope>
    <source>
        <strain evidence="12">NBRC 107710</strain>
    </source>
</reference>
<reference evidence="15" key="2">
    <citation type="journal article" date="2019" name="Int. J. Syst. Evol. Microbiol.">
        <title>The Global Catalogue of Microorganisms (GCM) 10K type strain sequencing project: providing services to taxonomists for standard genome sequencing and annotation.</title>
        <authorList>
            <consortium name="The Broad Institute Genomics Platform"/>
            <consortium name="The Broad Institute Genome Sequencing Center for Infectious Disease"/>
            <person name="Wu L."/>
            <person name="Ma J."/>
        </authorList>
    </citation>
    <scope>NUCLEOTIDE SEQUENCE [LARGE SCALE GENOMIC DNA]</scope>
    <source>
        <strain evidence="15">NBRC 107710</strain>
    </source>
</reference>
<dbReference type="AlphaFoldDB" id="A0A7W6AFL4"/>
<dbReference type="RefSeq" id="WP_183504317.1">
    <property type="nucleotide sequence ID" value="NZ_BSPG01000001.1"/>
</dbReference>
<gene>
    <name evidence="12" type="ORF">GCM10007884_02440</name>
    <name evidence="13" type="ORF">GGR33_001905</name>
</gene>
<dbReference type="Proteomes" id="UP001156881">
    <property type="component" value="Unassembled WGS sequence"/>
</dbReference>
<evidence type="ECO:0000256" key="3">
    <source>
        <dbReference type="ARBA" id="ARBA00022651"/>
    </source>
</evidence>
<keyword evidence="3 13" id="KW-0858">Xylan degradation</keyword>
<dbReference type="InterPro" id="IPR017853">
    <property type="entry name" value="GH"/>
</dbReference>
<feature type="signal peptide" evidence="10">
    <location>
        <begin position="1"/>
        <end position="27"/>
    </location>
</feature>
<dbReference type="PROSITE" id="PS51318">
    <property type="entry name" value="TAT"/>
    <property type="match status" value="1"/>
</dbReference>
<dbReference type="InterPro" id="IPR001000">
    <property type="entry name" value="GH10_dom"/>
</dbReference>
<evidence type="ECO:0000313" key="12">
    <source>
        <dbReference type="EMBL" id="GLS42259.1"/>
    </source>
</evidence>
<feature type="domain" description="GH10" evidence="11">
    <location>
        <begin position="48"/>
        <end position="374"/>
    </location>
</feature>
<evidence type="ECO:0000256" key="7">
    <source>
        <dbReference type="ARBA" id="ARBA00023295"/>
    </source>
</evidence>
<keyword evidence="5 9" id="KW-0378">Hydrolase</keyword>
<name>A0A7W6AFL4_9HYPH</name>
<dbReference type="Pfam" id="PF00331">
    <property type="entry name" value="Glyco_hydro_10"/>
    <property type="match status" value="1"/>
</dbReference>
<keyword evidence="6 9" id="KW-0119">Carbohydrate metabolism</keyword>
<comment type="caution">
    <text evidence="13">The sequence shown here is derived from an EMBL/GenBank/DDBJ whole genome shotgun (WGS) entry which is preliminary data.</text>
</comment>
<dbReference type="EMBL" id="JACIDN010000003">
    <property type="protein sequence ID" value="MBB3902410.1"/>
    <property type="molecule type" value="Genomic_DNA"/>
</dbReference>
<feature type="chain" id="PRO_5031317729" description="Beta-xylanase" evidence="10">
    <location>
        <begin position="28"/>
        <end position="392"/>
    </location>
</feature>
<reference evidence="13 14" key="3">
    <citation type="submission" date="2020-08" db="EMBL/GenBank/DDBJ databases">
        <title>Genomic Encyclopedia of Type Strains, Phase IV (KMG-IV): sequencing the most valuable type-strain genomes for metagenomic binning, comparative biology and taxonomic classification.</title>
        <authorList>
            <person name="Goeker M."/>
        </authorList>
    </citation>
    <scope>NUCLEOTIDE SEQUENCE [LARGE SCALE GENOMIC DNA]</scope>
    <source>
        <strain evidence="13 14">DSM 24105</strain>
    </source>
</reference>
<evidence type="ECO:0000256" key="2">
    <source>
        <dbReference type="ARBA" id="ARBA00007495"/>
    </source>
</evidence>
<dbReference type="EC" id="3.2.1.8" evidence="9"/>
<protein>
    <recommendedName>
        <fullName evidence="9">Beta-xylanase</fullName>
        <ecNumber evidence="9">3.2.1.8</ecNumber>
    </recommendedName>
</protein>
<comment type="catalytic activity">
    <reaction evidence="1 9">
        <text>Endohydrolysis of (1-&gt;4)-beta-D-xylosidic linkages in xylans.</text>
        <dbReference type="EC" id="3.2.1.8"/>
    </reaction>
</comment>
<evidence type="ECO:0000313" key="14">
    <source>
        <dbReference type="Proteomes" id="UP000517759"/>
    </source>
</evidence>
<dbReference type="PANTHER" id="PTHR31490:SF88">
    <property type="entry name" value="BETA-XYLANASE"/>
    <property type="match status" value="1"/>
</dbReference>
<organism evidence="13 14">
    <name type="scientific">Methylobacterium brachythecii</name>
    <dbReference type="NCBI Taxonomy" id="1176177"/>
    <lineage>
        <taxon>Bacteria</taxon>
        <taxon>Pseudomonadati</taxon>
        <taxon>Pseudomonadota</taxon>
        <taxon>Alphaproteobacteria</taxon>
        <taxon>Hyphomicrobiales</taxon>
        <taxon>Methylobacteriaceae</taxon>
        <taxon>Methylobacterium</taxon>
    </lineage>
</organism>
<dbReference type="InterPro" id="IPR006311">
    <property type="entry name" value="TAT_signal"/>
</dbReference>
<reference evidence="12" key="4">
    <citation type="submission" date="2023-01" db="EMBL/GenBank/DDBJ databases">
        <title>Draft genome sequence of Methylobacterium brachythecii strain NBRC 107710.</title>
        <authorList>
            <person name="Sun Q."/>
            <person name="Mori K."/>
        </authorList>
    </citation>
    <scope>NUCLEOTIDE SEQUENCE</scope>
    <source>
        <strain evidence="12">NBRC 107710</strain>
    </source>
</reference>
<keyword evidence="4 10" id="KW-0732">Signal</keyword>
<evidence type="ECO:0000256" key="5">
    <source>
        <dbReference type="ARBA" id="ARBA00022801"/>
    </source>
</evidence>
<dbReference type="EMBL" id="BSPG01000001">
    <property type="protein sequence ID" value="GLS42259.1"/>
    <property type="molecule type" value="Genomic_DNA"/>
</dbReference>
<evidence type="ECO:0000256" key="8">
    <source>
        <dbReference type="ARBA" id="ARBA00023326"/>
    </source>
</evidence>
<keyword evidence="7 9" id="KW-0326">Glycosidase</keyword>
<evidence type="ECO:0000256" key="10">
    <source>
        <dbReference type="SAM" id="SignalP"/>
    </source>
</evidence>
<dbReference type="PANTHER" id="PTHR31490">
    <property type="entry name" value="GLYCOSYL HYDROLASE"/>
    <property type="match status" value="1"/>
</dbReference>
<sequence length="392" mass="43244">MTAHRPSRRTILGGGAAAFALAGSAEAAPSPFGPLGKPSWSADGLQAAAAAKGLAFGTAVPITRFRQDRRWRSLAERECGVLVCENAMKLSGVVPREGVFETAAADETLRFARSNGQRMRGHCLVWHEGLPPWAETILASGNASRAEALMRQWIGAMARRYRGAIEAWDVVNEIVVPADHRPGGLRATPWLAALGPGYVDLAFQMLKDEDPGAAAVYNENDCEQKADWIDERRSAILRLLEGMLKRGVPISRFGMQAHLTSTLPFDETKLRLFLREIAGMGLAIEITELDIDDRAFPPDVAARDRGVADLTRRFLDTALDEAAVLNVLTWDLYDPDTWLSVYPARKRPDGLPQRALPFDAEYRRKPMWDAMHAAFRSAPDYSATRQRLRAKA</sequence>
<dbReference type="GO" id="GO:0031176">
    <property type="term" value="F:endo-1,4-beta-xylanase activity"/>
    <property type="evidence" value="ECO:0007669"/>
    <property type="project" value="UniProtKB-EC"/>
</dbReference>
<dbReference type="PROSITE" id="PS51760">
    <property type="entry name" value="GH10_2"/>
    <property type="match status" value="1"/>
</dbReference>
<evidence type="ECO:0000256" key="4">
    <source>
        <dbReference type="ARBA" id="ARBA00022729"/>
    </source>
</evidence>
<dbReference type="Gene3D" id="3.20.20.80">
    <property type="entry name" value="Glycosidases"/>
    <property type="match status" value="1"/>
</dbReference>
<evidence type="ECO:0000313" key="15">
    <source>
        <dbReference type="Proteomes" id="UP001156881"/>
    </source>
</evidence>
<dbReference type="InterPro" id="IPR044846">
    <property type="entry name" value="GH10"/>
</dbReference>
<evidence type="ECO:0000256" key="1">
    <source>
        <dbReference type="ARBA" id="ARBA00000681"/>
    </source>
</evidence>
<evidence type="ECO:0000259" key="11">
    <source>
        <dbReference type="PROSITE" id="PS51760"/>
    </source>
</evidence>
<dbReference type="Proteomes" id="UP000517759">
    <property type="component" value="Unassembled WGS sequence"/>
</dbReference>
<dbReference type="SUPFAM" id="SSF51445">
    <property type="entry name" value="(Trans)glycosidases"/>
    <property type="match status" value="1"/>
</dbReference>
<evidence type="ECO:0000256" key="9">
    <source>
        <dbReference type="RuleBase" id="RU361174"/>
    </source>
</evidence>
<evidence type="ECO:0000256" key="6">
    <source>
        <dbReference type="ARBA" id="ARBA00023277"/>
    </source>
</evidence>
<dbReference type="SMART" id="SM00633">
    <property type="entry name" value="Glyco_10"/>
    <property type="match status" value="1"/>
</dbReference>